<evidence type="ECO:0000313" key="7">
    <source>
        <dbReference type="EMBL" id="KAI1856398.1"/>
    </source>
</evidence>
<evidence type="ECO:0000256" key="2">
    <source>
        <dbReference type="ARBA" id="ARBA00022737"/>
    </source>
</evidence>
<dbReference type="Pfam" id="PF12874">
    <property type="entry name" value="zf-met"/>
    <property type="match status" value="2"/>
</dbReference>
<protein>
    <recommendedName>
        <fullName evidence="6">C2H2-type domain-containing protein</fullName>
    </recommendedName>
</protein>
<dbReference type="Gene3D" id="3.30.160.60">
    <property type="entry name" value="Classic Zinc Finger"/>
    <property type="match status" value="1"/>
</dbReference>
<evidence type="ECO:0000256" key="4">
    <source>
        <dbReference type="ARBA" id="ARBA00022833"/>
    </source>
</evidence>
<organism evidence="7 8">
    <name type="scientific">Neoarthrinium moseri</name>
    <dbReference type="NCBI Taxonomy" id="1658444"/>
    <lineage>
        <taxon>Eukaryota</taxon>
        <taxon>Fungi</taxon>
        <taxon>Dikarya</taxon>
        <taxon>Ascomycota</taxon>
        <taxon>Pezizomycotina</taxon>
        <taxon>Sordariomycetes</taxon>
        <taxon>Xylariomycetidae</taxon>
        <taxon>Amphisphaeriales</taxon>
        <taxon>Apiosporaceae</taxon>
        <taxon>Neoarthrinium</taxon>
    </lineage>
</organism>
<keyword evidence="3 5" id="KW-0863">Zinc-finger</keyword>
<dbReference type="GO" id="GO:0000977">
    <property type="term" value="F:RNA polymerase II transcription regulatory region sequence-specific DNA binding"/>
    <property type="evidence" value="ECO:0007669"/>
    <property type="project" value="TreeGrafter"/>
</dbReference>
<evidence type="ECO:0000256" key="3">
    <source>
        <dbReference type="ARBA" id="ARBA00022771"/>
    </source>
</evidence>
<feature type="domain" description="C2H2-type" evidence="6">
    <location>
        <begin position="86"/>
        <end position="115"/>
    </location>
</feature>
<evidence type="ECO:0000256" key="5">
    <source>
        <dbReference type="PROSITE-ProRule" id="PRU00042"/>
    </source>
</evidence>
<dbReference type="GO" id="GO:0008270">
    <property type="term" value="F:zinc ion binding"/>
    <property type="evidence" value="ECO:0007669"/>
    <property type="project" value="UniProtKB-KW"/>
</dbReference>
<dbReference type="PROSITE" id="PS50157">
    <property type="entry name" value="ZINC_FINGER_C2H2_2"/>
    <property type="match status" value="1"/>
</dbReference>
<keyword evidence="2" id="KW-0677">Repeat</keyword>
<dbReference type="Proteomes" id="UP000829685">
    <property type="component" value="Unassembled WGS sequence"/>
</dbReference>
<comment type="caution">
    <text evidence="7">The sequence shown here is derived from an EMBL/GenBank/DDBJ whole genome shotgun (WGS) entry which is preliminary data.</text>
</comment>
<dbReference type="SMART" id="SM00355">
    <property type="entry name" value="ZnF_C2H2"/>
    <property type="match status" value="5"/>
</dbReference>
<keyword evidence="4" id="KW-0862">Zinc</keyword>
<reference evidence="7" key="1">
    <citation type="submission" date="2021-03" db="EMBL/GenBank/DDBJ databases">
        <title>Revisited historic fungal species revealed as producer of novel bioactive compounds through whole genome sequencing and comparative genomics.</title>
        <authorList>
            <person name="Vignolle G.A."/>
            <person name="Hochenegger N."/>
            <person name="Mach R.L."/>
            <person name="Mach-Aigner A.R."/>
            <person name="Javad Rahimi M."/>
            <person name="Salim K.A."/>
            <person name="Chan C.M."/>
            <person name="Lim L.B.L."/>
            <person name="Cai F."/>
            <person name="Druzhinina I.S."/>
            <person name="U'Ren J.M."/>
            <person name="Derntl C."/>
        </authorList>
    </citation>
    <scope>NUCLEOTIDE SEQUENCE</scope>
    <source>
        <strain evidence="7">TUCIM 5799</strain>
    </source>
</reference>
<gene>
    <name evidence="7" type="ORF">JX265_011645</name>
</gene>
<accession>A0A9Q0AHD9</accession>
<evidence type="ECO:0000313" key="8">
    <source>
        <dbReference type="Proteomes" id="UP000829685"/>
    </source>
</evidence>
<dbReference type="GO" id="GO:0000981">
    <property type="term" value="F:DNA-binding transcription factor activity, RNA polymerase II-specific"/>
    <property type="evidence" value="ECO:0007669"/>
    <property type="project" value="TreeGrafter"/>
</dbReference>
<name>A0A9Q0AHD9_9PEZI</name>
<evidence type="ECO:0000256" key="1">
    <source>
        <dbReference type="ARBA" id="ARBA00022723"/>
    </source>
</evidence>
<keyword evidence="8" id="KW-1185">Reference proteome</keyword>
<dbReference type="AlphaFoldDB" id="A0A9Q0AHD9"/>
<dbReference type="GO" id="GO:0005634">
    <property type="term" value="C:nucleus"/>
    <property type="evidence" value="ECO:0007669"/>
    <property type="project" value="TreeGrafter"/>
</dbReference>
<dbReference type="PROSITE" id="PS00028">
    <property type="entry name" value="ZINC_FINGER_C2H2_1"/>
    <property type="match status" value="3"/>
</dbReference>
<proteinExistence type="predicted"/>
<sequence length="630" mass="71038">MNLHYECGTCRKAFWAGFKARKNHLRSTGHSAPEYECDRCCRHFPSGFWQWEHMMDFNHFRCKCAVCDQTWPNDSQRVKHEHETHNHCSACQRTFMNANNLRMHLHSGVHRGYEIQCPFCQCHRATAAGLTHHIETGSCPRAAGVTRDTLYRLIRSNDPQGTITNNLLGWSGSTQYEANELAYNRARRGWECYLCHRVFDSLPVLNRHLNSPIHQESLYHCPNRQCGKEFTVLAGIINHLESESCGYMRFEDVQRDIHNVPPSQQGRQPKVAFGTVQTTKAVRVFQLQRHAATASHKLRPLSLSKAQMPQTACAAGPSARRTPLSLGHEDFGLQPQLDGFDVDLDWFSGGSLNSRQPDAPFHSQTILHPDLSSIQDEHPRSACVRQLLSLAQDFDHTSASIPSESQMHMDKDAPLPDVVASWAEKYGQRQCLEQLFASGQRLLDLYYNTIRLIFEQPGGDACEDGNCLHRQDLPADVEEKLAEALVVDHGKPTPMDPFVFNLLVICHTRFNDILTLLMVHMKTCVRVHFASPTASDPKLHIPALKVGSFVASPESSSSMQAVLLVHIASVLVDRAKQLAEKVQTATKEEKSTTKAQMFRLQCQALVEEGESNVIALKKVRDVLVHIGWMG</sequence>
<evidence type="ECO:0000259" key="6">
    <source>
        <dbReference type="PROSITE" id="PS50157"/>
    </source>
</evidence>
<dbReference type="PANTHER" id="PTHR24409:SF356">
    <property type="entry name" value="C2H2 FINGER DOMAIN TRANSCRIPTION FACTOR (EUROFUNG)"/>
    <property type="match status" value="1"/>
</dbReference>
<dbReference type="InterPro" id="IPR013087">
    <property type="entry name" value="Znf_C2H2_type"/>
</dbReference>
<dbReference type="PANTHER" id="PTHR24409">
    <property type="entry name" value="ZINC FINGER PROTEIN 142"/>
    <property type="match status" value="1"/>
</dbReference>
<dbReference type="EMBL" id="JAFIMR010000044">
    <property type="protein sequence ID" value="KAI1856398.1"/>
    <property type="molecule type" value="Genomic_DNA"/>
</dbReference>
<keyword evidence="1" id="KW-0479">Metal-binding</keyword>